<keyword evidence="1" id="KW-0805">Transcription regulation</keyword>
<dbReference type="RefSeq" id="XP_056555478.1">
    <property type="nucleotide sequence ID" value="XM_056700065.1"/>
</dbReference>
<dbReference type="Pfam" id="PF04082">
    <property type="entry name" value="Fungal_trans"/>
    <property type="match status" value="1"/>
</dbReference>
<feature type="compositionally biased region" description="Polar residues" evidence="4">
    <location>
        <begin position="162"/>
        <end position="185"/>
    </location>
</feature>
<evidence type="ECO:0000313" key="7">
    <source>
        <dbReference type="Proteomes" id="UP001147782"/>
    </source>
</evidence>
<organism evidence="6 7">
    <name type="scientific">Penicillium cataractarum</name>
    <dbReference type="NCBI Taxonomy" id="2100454"/>
    <lineage>
        <taxon>Eukaryota</taxon>
        <taxon>Fungi</taxon>
        <taxon>Dikarya</taxon>
        <taxon>Ascomycota</taxon>
        <taxon>Pezizomycotina</taxon>
        <taxon>Eurotiomycetes</taxon>
        <taxon>Eurotiomycetidae</taxon>
        <taxon>Eurotiales</taxon>
        <taxon>Aspergillaceae</taxon>
        <taxon>Penicillium</taxon>
    </lineage>
</organism>
<keyword evidence="7" id="KW-1185">Reference proteome</keyword>
<dbReference type="PANTHER" id="PTHR47424:SF2">
    <property type="entry name" value="TRANSCRIPTION FACTOR DOMAIN-CONTAINING PROTEIN-RELATED"/>
    <property type="match status" value="1"/>
</dbReference>
<evidence type="ECO:0000256" key="1">
    <source>
        <dbReference type="ARBA" id="ARBA00023015"/>
    </source>
</evidence>
<comment type="caution">
    <text evidence="6">The sequence shown here is derived from an EMBL/GenBank/DDBJ whole genome shotgun (WGS) entry which is preliminary data.</text>
</comment>
<reference evidence="6" key="2">
    <citation type="journal article" date="2023" name="IMA Fungus">
        <title>Comparative genomic study of the Penicillium genus elucidates a diverse pangenome and 15 lateral gene transfer events.</title>
        <authorList>
            <person name="Petersen C."/>
            <person name="Sorensen T."/>
            <person name="Nielsen M.R."/>
            <person name="Sondergaard T.E."/>
            <person name="Sorensen J.L."/>
            <person name="Fitzpatrick D.A."/>
            <person name="Frisvad J.C."/>
            <person name="Nielsen K.L."/>
        </authorList>
    </citation>
    <scope>NUCLEOTIDE SEQUENCE</scope>
    <source>
        <strain evidence="6">IBT 29864</strain>
    </source>
</reference>
<dbReference type="InterPro" id="IPR051127">
    <property type="entry name" value="Fungal_SecMet_Regulators"/>
</dbReference>
<protein>
    <recommendedName>
        <fullName evidence="5">Xylanolytic transcriptional activator regulatory domain-containing protein</fullName>
    </recommendedName>
</protein>
<proteinExistence type="predicted"/>
<feature type="domain" description="Xylanolytic transcriptional activator regulatory" evidence="5">
    <location>
        <begin position="302"/>
        <end position="376"/>
    </location>
</feature>
<dbReference type="GO" id="GO:0000435">
    <property type="term" value="P:positive regulation of transcription from RNA polymerase II promoter by galactose"/>
    <property type="evidence" value="ECO:0007669"/>
    <property type="project" value="TreeGrafter"/>
</dbReference>
<dbReference type="InterPro" id="IPR007219">
    <property type="entry name" value="XnlR_reg_dom"/>
</dbReference>
<evidence type="ECO:0000313" key="6">
    <source>
        <dbReference type="EMBL" id="KAJ5371044.1"/>
    </source>
</evidence>
<reference evidence="6" key="1">
    <citation type="submission" date="2022-11" db="EMBL/GenBank/DDBJ databases">
        <authorList>
            <person name="Petersen C."/>
        </authorList>
    </citation>
    <scope>NUCLEOTIDE SEQUENCE</scope>
    <source>
        <strain evidence="6">IBT 29864</strain>
    </source>
</reference>
<dbReference type="AlphaFoldDB" id="A0A9W9S5K1"/>
<dbReference type="GO" id="GO:0008270">
    <property type="term" value="F:zinc ion binding"/>
    <property type="evidence" value="ECO:0007669"/>
    <property type="project" value="InterPro"/>
</dbReference>
<dbReference type="OrthoDB" id="3364175at2759"/>
<sequence length="668" mass="74821">MIFERVLSAVDLAEAEEQGMASTHGKSALTAHTKKKSVLWLFAMLILNLDATELRCAKLISLIKSLDPNIDIHAALDSMTRNGVDEPTTSLERPEALESDPESDPSLDRFEWSEASTMSPSRLQKDAPDGMAVLPNKRAESGYLGNTSGSTMLNAISGLLPETTTSGSRDQAQDSPANSNQTASPSQLVNLADATTLEGLVDAYFGWYNTSYPILHEKIFREKFQNRHQVHRRSSWHIVFHLVFAIGHWILGEESEAEQSRFYMAARSCMSMRMLESGTLLTVQACLLMGNYLQKRDRPNTGYNFIGIAHRMALGLGLHRELPTAATEDTLSNERRRVVWWTVYCFDSGFSITTGRPIMVSDSFIETHLPRNIDDSACTLQSILPPVTNYPTIYSAIIAQSRLTSIANAVFAELISSTNKTSWDLRISRSINHQFNAWKLSLPSYFTAHAVPEWFRGPRAIIIWKEQNLRMMLWWGSQKLCNLPSDHEEAQNICHLTAVETIQEITKFLQDNLDIVHAGLSWYATYFLFQAAVVLSIHHLRSLQSIESGLEDRNQDLWLSSVSRARDCLASLSQKDKAAMRCLAVLHRLRDQIQQQGHPSGISDGTRSNYQVDLIQEDAGMPSASLAVDPTLQMFFEDPSWGNDLFHGLRGFPGTDEIGAFDYLPSNT</sequence>
<dbReference type="PANTHER" id="PTHR47424">
    <property type="entry name" value="REGULATORY PROTEIN GAL4"/>
    <property type="match status" value="1"/>
</dbReference>
<dbReference type="GO" id="GO:0000981">
    <property type="term" value="F:DNA-binding transcription factor activity, RNA polymerase II-specific"/>
    <property type="evidence" value="ECO:0007669"/>
    <property type="project" value="TreeGrafter"/>
</dbReference>
<dbReference type="EMBL" id="JAPZBS010000005">
    <property type="protein sequence ID" value="KAJ5371044.1"/>
    <property type="molecule type" value="Genomic_DNA"/>
</dbReference>
<dbReference type="CDD" id="cd12148">
    <property type="entry name" value="fungal_TF_MHR"/>
    <property type="match status" value="1"/>
</dbReference>
<gene>
    <name evidence="6" type="ORF">N7496_007136</name>
</gene>
<keyword evidence="3" id="KW-0539">Nucleus</keyword>
<dbReference type="GO" id="GO:0006351">
    <property type="term" value="P:DNA-templated transcription"/>
    <property type="evidence" value="ECO:0007669"/>
    <property type="project" value="InterPro"/>
</dbReference>
<dbReference type="SMART" id="SM00906">
    <property type="entry name" value="Fungal_trans"/>
    <property type="match status" value="1"/>
</dbReference>
<evidence type="ECO:0000256" key="3">
    <source>
        <dbReference type="ARBA" id="ARBA00023242"/>
    </source>
</evidence>
<feature type="region of interest" description="Disordered" evidence="4">
    <location>
        <begin position="160"/>
        <end position="185"/>
    </location>
</feature>
<dbReference type="Proteomes" id="UP001147782">
    <property type="component" value="Unassembled WGS sequence"/>
</dbReference>
<dbReference type="GO" id="GO:0000978">
    <property type="term" value="F:RNA polymerase II cis-regulatory region sequence-specific DNA binding"/>
    <property type="evidence" value="ECO:0007669"/>
    <property type="project" value="TreeGrafter"/>
</dbReference>
<name>A0A9W9S5K1_9EURO</name>
<feature type="region of interest" description="Disordered" evidence="4">
    <location>
        <begin position="81"/>
        <end position="108"/>
    </location>
</feature>
<keyword evidence="2" id="KW-0804">Transcription</keyword>
<evidence type="ECO:0000256" key="4">
    <source>
        <dbReference type="SAM" id="MobiDB-lite"/>
    </source>
</evidence>
<accession>A0A9W9S5K1</accession>
<evidence type="ECO:0000256" key="2">
    <source>
        <dbReference type="ARBA" id="ARBA00023163"/>
    </source>
</evidence>
<evidence type="ECO:0000259" key="5">
    <source>
        <dbReference type="SMART" id="SM00906"/>
    </source>
</evidence>
<dbReference type="GeneID" id="81439244"/>
<dbReference type="GO" id="GO:0005634">
    <property type="term" value="C:nucleus"/>
    <property type="evidence" value="ECO:0007669"/>
    <property type="project" value="TreeGrafter"/>
</dbReference>